<feature type="signal peptide" evidence="5">
    <location>
        <begin position="1"/>
        <end position="24"/>
    </location>
</feature>
<feature type="chain" id="PRO_5045772815" evidence="5">
    <location>
        <begin position="25"/>
        <end position="511"/>
    </location>
</feature>
<dbReference type="PANTHER" id="PTHR35008:SF8">
    <property type="entry name" value="ALCOHOL DEHYDROGENASE CYTOCHROME C SUBUNIT"/>
    <property type="match status" value="1"/>
</dbReference>
<evidence type="ECO:0000256" key="5">
    <source>
        <dbReference type="SAM" id="SignalP"/>
    </source>
</evidence>
<proteinExistence type="predicted"/>
<evidence type="ECO:0000256" key="4">
    <source>
        <dbReference type="PROSITE-ProRule" id="PRU00433"/>
    </source>
</evidence>
<evidence type="ECO:0000259" key="6">
    <source>
        <dbReference type="PROSITE" id="PS51007"/>
    </source>
</evidence>
<accession>A0ABW5E2E1</accession>
<dbReference type="Proteomes" id="UP001597297">
    <property type="component" value="Unassembled WGS sequence"/>
</dbReference>
<feature type="domain" description="Cytochrome c" evidence="6">
    <location>
        <begin position="23"/>
        <end position="113"/>
    </location>
</feature>
<dbReference type="Gene3D" id="3.90.182.10">
    <property type="entry name" value="Toxin - Anthrax Protective Antigen,domain 1"/>
    <property type="match status" value="1"/>
</dbReference>
<dbReference type="SUPFAM" id="SSF56988">
    <property type="entry name" value="Anthrax protective antigen"/>
    <property type="match status" value="1"/>
</dbReference>
<keyword evidence="9" id="KW-1185">Reference proteome</keyword>
<protein>
    <submittedName>
        <fullName evidence="8">C-type cytochrome</fullName>
    </submittedName>
</protein>
<dbReference type="InterPro" id="IPR037524">
    <property type="entry name" value="PA14/GLEYA"/>
</dbReference>
<dbReference type="InterPro" id="IPR011658">
    <property type="entry name" value="PA14_dom"/>
</dbReference>
<keyword evidence="3 4" id="KW-0408">Iron</keyword>
<dbReference type="PROSITE" id="PS51007">
    <property type="entry name" value="CYTC"/>
    <property type="match status" value="1"/>
</dbReference>
<dbReference type="SMART" id="SM00758">
    <property type="entry name" value="PA14"/>
    <property type="match status" value="1"/>
</dbReference>
<keyword evidence="5" id="KW-0732">Signal</keyword>
<dbReference type="InterPro" id="IPR051459">
    <property type="entry name" value="Cytochrome_c-type_DH"/>
</dbReference>
<evidence type="ECO:0000259" key="7">
    <source>
        <dbReference type="PROSITE" id="PS51820"/>
    </source>
</evidence>
<sequence>MNLVLKIHQSVVACSVLLASPLLAAEDGKQIYQLNCVACHGAMGEGAGAGTFPPLAQSEWLSGTAERSIQILLHGLEGPVDVNGKTYNLAMPPQGALNDAQIAAVLTYVRSHFGNKESAVTTKQVVAARKKSENRSSPWTANALLKEYPFPKQEKVLKDIVMEVYKGKWEMLPDFSQIDPDAVEEEAYGLFSFRNVAQKKQFGVVWQGEIVAPEDAEYCFEMMADDGARLSVAGNEVVSAAASEAKGEWRIGKVKLKKGANPIQLEYYQLDGGVDLQLRWFGPGISRKQLLTDRPKGRRKKPSAPVIDLTPTNKEAALYNNFITGTTSRALGVGYPGGVNTAFSTEHCAPELLWRGKFISGGRHWTGRGQGTENPLSKDVVSLTGGVPYRIAAEEAVNWQDLPKVQYLGYSLDTNRYPTFRYRVGQAEILEKSLPNASGMQRHLKITSDKNAYLAVLLAKSGSEQGSRELLVDKKLRVTSTESIQKGPEGYYTLLPLKKGTNTFTLNYSWD</sequence>
<evidence type="ECO:0000313" key="9">
    <source>
        <dbReference type="Proteomes" id="UP001597297"/>
    </source>
</evidence>
<keyword evidence="1 4" id="KW-0349">Heme</keyword>
<evidence type="ECO:0000256" key="2">
    <source>
        <dbReference type="ARBA" id="ARBA00022723"/>
    </source>
</evidence>
<gene>
    <name evidence="8" type="ORF">ACFSQZ_07250</name>
</gene>
<dbReference type="PANTHER" id="PTHR35008">
    <property type="entry name" value="BLL4482 PROTEIN-RELATED"/>
    <property type="match status" value="1"/>
</dbReference>
<dbReference type="Gene3D" id="1.10.760.10">
    <property type="entry name" value="Cytochrome c-like domain"/>
    <property type="match status" value="1"/>
</dbReference>
<dbReference type="Pfam" id="PF00034">
    <property type="entry name" value="Cytochrom_C"/>
    <property type="match status" value="1"/>
</dbReference>
<feature type="domain" description="PA14" evidence="7">
    <location>
        <begin position="155"/>
        <end position="294"/>
    </location>
</feature>
<dbReference type="RefSeq" id="WP_377094402.1">
    <property type="nucleotide sequence ID" value="NZ_JBHSJM010000001.1"/>
</dbReference>
<evidence type="ECO:0000256" key="3">
    <source>
        <dbReference type="ARBA" id="ARBA00023004"/>
    </source>
</evidence>
<dbReference type="InterPro" id="IPR036909">
    <property type="entry name" value="Cyt_c-like_dom_sf"/>
</dbReference>
<dbReference type="EMBL" id="JBHUJC010000020">
    <property type="protein sequence ID" value="MFD2276259.1"/>
    <property type="molecule type" value="Genomic_DNA"/>
</dbReference>
<name>A0ABW5E2E1_9BACT</name>
<organism evidence="8 9">
    <name type="scientific">Rubritalea spongiae</name>
    <dbReference type="NCBI Taxonomy" id="430797"/>
    <lineage>
        <taxon>Bacteria</taxon>
        <taxon>Pseudomonadati</taxon>
        <taxon>Verrucomicrobiota</taxon>
        <taxon>Verrucomicrobiia</taxon>
        <taxon>Verrucomicrobiales</taxon>
        <taxon>Rubritaleaceae</taxon>
        <taxon>Rubritalea</taxon>
    </lineage>
</organism>
<keyword evidence="2 4" id="KW-0479">Metal-binding</keyword>
<reference evidence="9" key="1">
    <citation type="journal article" date="2019" name="Int. J. Syst. Evol. Microbiol.">
        <title>The Global Catalogue of Microorganisms (GCM) 10K type strain sequencing project: providing services to taxonomists for standard genome sequencing and annotation.</title>
        <authorList>
            <consortium name="The Broad Institute Genomics Platform"/>
            <consortium name="The Broad Institute Genome Sequencing Center for Infectious Disease"/>
            <person name="Wu L."/>
            <person name="Ma J."/>
        </authorList>
    </citation>
    <scope>NUCLEOTIDE SEQUENCE [LARGE SCALE GENOMIC DNA]</scope>
    <source>
        <strain evidence="9">JCM 16545</strain>
    </source>
</reference>
<dbReference type="InterPro" id="IPR009056">
    <property type="entry name" value="Cyt_c-like_dom"/>
</dbReference>
<dbReference type="PROSITE" id="PS51820">
    <property type="entry name" value="PA14"/>
    <property type="match status" value="1"/>
</dbReference>
<dbReference type="SUPFAM" id="SSF46626">
    <property type="entry name" value="Cytochrome c"/>
    <property type="match status" value="1"/>
</dbReference>
<evidence type="ECO:0000313" key="8">
    <source>
        <dbReference type="EMBL" id="MFD2276259.1"/>
    </source>
</evidence>
<dbReference type="Pfam" id="PF07691">
    <property type="entry name" value="PA14"/>
    <property type="match status" value="1"/>
</dbReference>
<comment type="caution">
    <text evidence="8">The sequence shown here is derived from an EMBL/GenBank/DDBJ whole genome shotgun (WGS) entry which is preliminary data.</text>
</comment>
<evidence type="ECO:0000256" key="1">
    <source>
        <dbReference type="ARBA" id="ARBA00022617"/>
    </source>
</evidence>